<dbReference type="PANTHER" id="PTHR12728">
    <property type="entry name" value="BRIX DOMAIN CONTAINING PROTEIN"/>
    <property type="match status" value="1"/>
</dbReference>
<dbReference type="GO" id="GO:0000027">
    <property type="term" value="P:ribosomal large subunit assembly"/>
    <property type="evidence" value="ECO:0007669"/>
    <property type="project" value="InterPro"/>
</dbReference>
<dbReference type="Pfam" id="PF04427">
    <property type="entry name" value="Brix"/>
    <property type="match status" value="1"/>
</dbReference>
<sequence>MAMLRPIVPRNARSKRALEARAPKEVEDERTAIFVRGSHTGQVLNGVMKDLMALKRPHAISFSKKNVIHPFEPEGMTSLEFWSAKNDATFFVVGTSTKKRPDNLTLVRTFDGKVLDMCELGVQRFVPMEEYKTKKSTPGYKPLMHFASPLFDTHPRLAQVRSLLLCLFNAEAIDTIALRGIEHVISVQLGPLPPSSTTTPLSGSIDDDPSLFPPILLRTYTIALKSSNTKIPYVDLVPMGPSLDLVLRRHMQPDPVLLAASLKRPKLAKRDVESGLGDKKKMRNKEVDEMGDLRGRIHIAKQDLSKLQTRKVKALKRGLENVQDDDSDVSMDSTPLLDQEDNQMDVDSPRKKRRKV</sequence>
<evidence type="ECO:0000256" key="3">
    <source>
        <dbReference type="ARBA" id="ARBA00023242"/>
    </source>
</evidence>
<dbReference type="OMA" id="VGLKPMF"/>
<evidence type="ECO:0000313" key="8">
    <source>
        <dbReference type="Proteomes" id="UP000007148"/>
    </source>
</evidence>
<dbReference type="InterPro" id="IPR007109">
    <property type="entry name" value="Brix"/>
</dbReference>
<evidence type="ECO:0000256" key="5">
    <source>
        <dbReference type="SAM" id="MobiDB-lite"/>
    </source>
</evidence>
<dbReference type="HOGENOM" id="CLU_049783_0_0_1"/>
<dbReference type="GO" id="GO:0005730">
    <property type="term" value="C:nucleolus"/>
    <property type="evidence" value="ECO:0007669"/>
    <property type="project" value="UniProtKB-SubCell"/>
</dbReference>
<dbReference type="Proteomes" id="UP000007148">
    <property type="component" value="Unassembled WGS sequence"/>
</dbReference>
<dbReference type="OrthoDB" id="407658at2759"/>
<dbReference type="PROSITE" id="PS50833">
    <property type="entry name" value="BRIX"/>
    <property type="match status" value="1"/>
</dbReference>
<dbReference type="STRING" id="1109443.G4TFU7"/>
<dbReference type="FunCoup" id="G4TFU7">
    <property type="interactions" value="484"/>
</dbReference>
<accession>G4TFU7</accession>
<dbReference type="InterPro" id="IPR039770">
    <property type="entry name" value="Rpf2"/>
</dbReference>
<reference evidence="7 8" key="1">
    <citation type="journal article" date="2011" name="PLoS Pathog.">
        <title>Endophytic Life Strategies Decoded by Genome and Transcriptome Analyses of the Mutualistic Root Symbiont Piriformospora indica.</title>
        <authorList>
            <person name="Zuccaro A."/>
            <person name="Lahrmann U."/>
            <person name="Guldener U."/>
            <person name="Langen G."/>
            <person name="Pfiffi S."/>
            <person name="Biedenkopf D."/>
            <person name="Wong P."/>
            <person name="Samans B."/>
            <person name="Grimm C."/>
            <person name="Basiewicz M."/>
            <person name="Murat C."/>
            <person name="Martin F."/>
            <person name="Kogel K.H."/>
        </authorList>
    </citation>
    <scope>NUCLEOTIDE SEQUENCE [LARGE SCALE GENOMIC DNA]</scope>
    <source>
        <strain evidence="7 8">DSM 11827</strain>
    </source>
</reference>
<evidence type="ECO:0000256" key="1">
    <source>
        <dbReference type="ARBA" id="ARBA00004604"/>
    </source>
</evidence>
<protein>
    <recommendedName>
        <fullName evidence="4">Ribosome production factor 2 homolog</fullName>
    </recommendedName>
    <alternativeName>
        <fullName evidence="4">Ribosome biogenesis protein RPF2 homolog</fullName>
    </alternativeName>
</protein>
<evidence type="ECO:0000259" key="6">
    <source>
        <dbReference type="PROSITE" id="PS50833"/>
    </source>
</evidence>
<feature type="region of interest" description="Disordered" evidence="5">
    <location>
        <begin position="318"/>
        <end position="356"/>
    </location>
</feature>
<dbReference type="PANTHER" id="PTHR12728:SF0">
    <property type="entry name" value="RIBOSOME PRODUCTION FACTOR 2 HOMOLOG"/>
    <property type="match status" value="1"/>
</dbReference>
<organism evidence="7 8">
    <name type="scientific">Serendipita indica (strain DSM 11827)</name>
    <name type="common">Root endophyte fungus</name>
    <name type="synonym">Piriformospora indica</name>
    <dbReference type="NCBI Taxonomy" id="1109443"/>
    <lineage>
        <taxon>Eukaryota</taxon>
        <taxon>Fungi</taxon>
        <taxon>Dikarya</taxon>
        <taxon>Basidiomycota</taxon>
        <taxon>Agaricomycotina</taxon>
        <taxon>Agaricomycetes</taxon>
        <taxon>Sebacinales</taxon>
        <taxon>Serendipitaceae</taxon>
        <taxon>Serendipita</taxon>
    </lineage>
</organism>
<dbReference type="eggNOG" id="KOG3031">
    <property type="taxonomic scope" value="Eukaryota"/>
</dbReference>
<evidence type="ECO:0000256" key="4">
    <source>
        <dbReference type="RuleBase" id="RU367086"/>
    </source>
</evidence>
<comment type="subcellular location">
    <subcellularLocation>
        <location evidence="1 4">Nucleus</location>
        <location evidence="1 4">Nucleolus</location>
    </subcellularLocation>
</comment>
<dbReference type="AlphaFoldDB" id="G4TFU7"/>
<dbReference type="GO" id="GO:0000463">
    <property type="term" value="P:maturation of LSU-rRNA from tricistronic rRNA transcript (SSU-rRNA, 5.8S rRNA, LSU-rRNA)"/>
    <property type="evidence" value="ECO:0007669"/>
    <property type="project" value="TreeGrafter"/>
</dbReference>
<keyword evidence="3 4" id="KW-0539">Nucleus</keyword>
<name>G4TFU7_SERID</name>
<dbReference type="GO" id="GO:0019843">
    <property type="term" value="F:rRNA binding"/>
    <property type="evidence" value="ECO:0007669"/>
    <property type="project" value="UniProtKB-UniRule"/>
</dbReference>
<feature type="domain" description="Brix" evidence="6">
    <location>
        <begin position="30"/>
        <end position="256"/>
    </location>
</feature>
<dbReference type="SMART" id="SM00879">
    <property type="entry name" value="Brix"/>
    <property type="match status" value="1"/>
</dbReference>
<gene>
    <name evidence="7" type="ORF">PIIN_04149</name>
</gene>
<comment type="similarity">
    <text evidence="2 4">Belongs to the RPF2 family.</text>
</comment>
<dbReference type="EMBL" id="CAFZ01000075">
    <property type="protein sequence ID" value="CCA70210.1"/>
    <property type="molecule type" value="Genomic_DNA"/>
</dbReference>
<dbReference type="InParanoid" id="G4TFU7"/>
<proteinExistence type="inferred from homology"/>
<evidence type="ECO:0000313" key="7">
    <source>
        <dbReference type="EMBL" id="CCA70210.1"/>
    </source>
</evidence>
<comment type="caution">
    <text evidence="7">The sequence shown here is derived from an EMBL/GenBank/DDBJ whole genome shotgun (WGS) entry which is preliminary data.</text>
</comment>
<evidence type="ECO:0000256" key="2">
    <source>
        <dbReference type="ARBA" id="ARBA00010782"/>
    </source>
</evidence>
<keyword evidence="8" id="KW-1185">Reference proteome</keyword>